<reference evidence="1 2" key="1">
    <citation type="submission" date="2020-07" db="EMBL/GenBank/DDBJ databases">
        <authorList>
            <person name="Cui H."/>
        </authorList>
    </citation>
    <scope>NUCLEOTIDE SEQUENCE [LARGE SCALE GENOMIC DNA]</scope>
    <source>
        <strain evidence="1 2">YPL8</strain>
    </source>
</reference>
<evidence type="ECO:0000313" key="1">
    <source>
        <dbReference type="EMBL" id="QLG49865.1"/>
    </source>
</evidence>
<evidence type="ECO:0000313" key="2">
    <source>
        <dbReference type="Proteomes" id="UP000509241"/>
    </source>
</evidence>
<protein>
    <submittedName>
        <fullName evidence="1">Uncharacterized protein</fullName>
    </submittedName>
</protein>
<name>A0A7D5L3H1_9EURY</name>
<dbReference type="AlphaFoldDB" id="A0A7D5L3H1"/>
<proteinExistence type="predicted"/>
<dbReference type="RefSeq" id="WP_179261820.1">
    <property type="nucleotide sequence ID" value="NZ_CP058601.1"/>
</dbReference>
<dbReference type="GeneID" id="56034397"/>
<dbReference type="EMBL" id="CP058601">
    <property type="protein sequence ID" value="QLG49865.1"/>
    <property type="molecule type" value="Genomic_DNA"/>
</dbReference>
<dbReference type="Proteomes" id="UP000509241">
    <property type="component" value="Chromosome"/>
</dbReference>
<organism evidence="1 2">
    <name type="scientific">Natrinema halophilum</name>
    <dbReference type="NCBI Taxonomy" id="1699371"/>
    <lineage>
        <taxon>Archaea</taxon>
        <taxon>Methanobacteriati</taxon>
        <taxon>Methanobacteriota</taxon>
        <taxon>Stenosarchaea group</taxon>
        <taxon>Halobacteria</taxon>
        <taxon>Halobacteriales</taxon>
        <taxon>Natrialbaceae</taxon>
        <taxon>Natrinema</taxon>
    </lineage>
</organism>
<keyword evidence="2" id="KW-1185">Reference proteome</keyword>
<accession>A0A7D5L3H1</accession>
<sequence>MTTNRSQTVRTAARRGSDSYANIVEENSLLGSTTFRWQHKIYWDWRIDNKGGRIYNTRNKHSPKHTTYFMSYDGKVDEWEKIDRVGKTGPQDNIFQERYISYIQGHMEHFAPVIGVSAYDGYPYSKLLGRDGGSDTDSWTIDSGIET</sequence>
<dbReference type="KEGG" id="haly:HYG82_13860"/>
<gene>
    <name evidence="1" type="ORF">HYG82_13860</name>
</gene>